<dbReference type="Proteomes" id="UP000015106">
    <property type="component" value="Chromosome 3"/>
</dbReference>
<evidence type="ECO:0000313" key="1">
    <source>
        <dbReference type="EnsemblPlants" id="TuG1812G0300003610.01.T01.cds359262"/>
    </source>
</evidence>
<keyword evidence="2" id="KW-1185">Reference proteome</keyword>
<evidence type="ECO:0000313" key="2">
    <source>
        <dbReference type="Proteomes" id="UP000015106"/>
    </source>
</evidence>
<name>A0A8R7TXI5_TRIUA</name>
<reference evidence="1" key="2">
    <citation type="submission" date="2018-03" db="EMBL/GenBank/DDBJ databases">
        <title>The Triticum urartu genome reveals the dynamic nature of wheat genome evolution.</title>
        <authorList>
            <person name="Ling H."/>
            <person name="Ma B."/>
            <person name="Shi X."/>
            <person name="Liu H."/>
            <person name="Dong L."/>
            <person name="Sun H."/>
            <person name="Cao Y."/>
            <person name="Gao Q."/>
            <person name="Zheng S."/>
            <person name="Li Y."/>
            <person name="Yu Y."/>
            <person name="Du H."/>
            <person name="Qi M."/>
            <person name="Li Y."/>
            <person name="Yu H."/>
            <person name="Cui Y."/>
            <person name="Wang N."/>
            <person name="Chen C."/>
            <person name="Wu H."/>
            <person name="Zhao Y."/>
            <person name="Zhang J."/>
            <person name="Li Y."/>
            <person name="Zhou W."/>
            <person name="Zhang B."/>
            <person name="Hu W."/>
            <person name="Eijk M."/>
            <person name="Tang J."/>
            <person name="Witsenboer H."/>
            <person name="Zhao S."/>
            <person name="Li Z."/>
            <person name="Zhang A."/>
            <person name="Wang D."/>
            <person name="Liang C."/>
        </authorList>
    </citation>
    <scope>NUCLEOTIDE SEQUENCE [LARGE SCALE GENOMIC DNA]</scope>
    <source>
        <strain evidence="1">cv. G1812</strain>
    </source>
</reference>
<sequence length="50" mass="5733">MYPIEKLPKLCFPCAEKLEELTVGPIPSDYSNHQTRHHPIQARISLIFAV</sequence>
<dbReference type="Gramene" id="TuG1812G0300003610.01.T01">
    <property type="protein sequence ID" value="TuG1812G0300003610.01.T01.cds359262"/>
    <property type="gene ID" value="TuG1812G0300003610.01"/>
</dbReference>
<protein>
    <submittedName>
        <fullName evidence="1">Uncharacterized protein</fullName>
    </submittedName>
</protein>
<reference evidence="1" key="3">
    <citation type="submission" date="2022-06" db="UniProtKB">
        <authorList>
            <consortium name="EnsemblPlants"/>
        </authorList>
    </citation>
    <scope>IDENTIFICATION</scope>
</reference>
<dbReference type="AlphaFoldDB" id="A0A8R7TXI5"/>
<dbReference type="EnsemblPlants" id="TuG1812G0300003610.01.T01">
    <property type="protein sequence ID" value="TuG1812G0300003610.01.T01.cds359262"/>
    <property type="gene ID" value="TuG1812G0300003610.01"/>
</dbReference>
<proteinExistence type="predicted"/>
<accession>A0A8R7TXI5</accession>
<reference evidence="2" key="1">
    <citation type="journal article" date="2013" name="Nature">
        <title>Draft genome of the wheat A-genome progenitor Triticum urartu.</title>
        <authorList>
            <person name="Ling H.Q."/>
            <person name="Zhao S."/>
            <person name="Liu D."/>
            <person name="Wang J."/>
            <person name="Sun H."/>
            <person name="Zhang C."/>
            <person name="Fan H."/>
            <person name="Li D."/>
            <person name="Dong L."/>
            <person name="Tao Y."/>
            <person name="Gao C."/>
            <person name="Wu H."/>
            <person name="Li Y."/>
            <person name="Cui Y."/>
            <person name="Guo X."/>
            <person name="Zheng S."/>
            <person name="Wang B."/>
            <person name="Yu K."/>
            <person name="Liang Q."/>
            <person name="Yang W."/>
            <person name="Lou X."/>
            <person name="Chen J."/>
            <person name="Feng M."/>
            <person name="Jian J."/>
            <person name="Zhang X."/>
            <person name="Luo G."/>
            <person name="Jiang Y."/>
            <person name="Liu J."/>
            <person name="Wang Z."/>
            <person name="Sha Y."/>
            <person name="Zhang B."/>
            <person name="Wu H."/>
            <person name="Tang D."/>
            <person name="Shen Q."/>
            <person name="Xue P."/>
            <person name="Zou S."/>
            <person name="Wang X."/>
            <person name="Liu X."/>
            <person name="Wang F."/>
            <person name="Yang Y."/>
            <person name="An X."/>
            <person name="Dong Z."/>
            <person name="Zhang K."/>
            <person name="Zhang X."/>
            <person name="Luo M.C."/>
            <person name="Dvorak J."/>
            <person name="Tong Y."/>
            <person name="Wang J."/>
            <person name="Yang H."/>
            <person name="Li Z."/>
            <person name="Wang D."/>
            <person name="Zhang A."/>
            <person name="Wang J."/>
        </authorList>
    </citation>
    <scope>NUCLEOTIDE SEQUENCE</scope>
    <source>
        <strain evidence="2">cv. G1812</strain>
    </source>
</reference>
<organism evidence="1 2">
    <name type="scientific">Triticum urartu</name>
    <name type="common">Red wild einkorn</name>
    <name type="synonym">Crithodium urartu</name>
    <dbReference type="NCBI Taxonomy" id="4572"/>
    <lineage>
        <taxon>Eukaryota</taxon>
        <taxon>Viridiplantae</taxon>
        <taxon>Streptophyta</taxon>
        <taxon>Embryophyta</taxon>
        <taxon>Tracheophyta</taxon>
        <taxon>Spermatophyta</taxon>
        <taxon>Magnoliopsida</taxon>
        <taxon>Liliopsida</taxon>
        <taxon>Poales</taxon>
        <taxon>Poaceae</taxon>
        <taxon>BOP clade</taxon>
        <taxon>Pooideae</taxon>
        <taxon>Triticodae</taxon>
        <taxon>Triticeae</taxon>
        <taxon>Triticinae</taxon>
        <taxon>Triticum</taxon>
    </lineage>
</organism>